<evidence type="ECO:0000313" key="4">
    <source>
        <dbReference type="Proteomes" id="UP000245735"/>
    </source>
</evidence>
<comment type="caution">
    <text evidence="3">The sequence shown here is derived from an EMBL/GenBank/DDBJ whole genome shotgun (WGS) entry which is preliminary data.</text>
</comment>
<name>A0A855XTZ6_LIMRT</name>
<proteinExistence type="predicted"/>
<accession>A0A855XTZ6</accession>
<evidence type="ECO:0000313" key="3">
    <source>
        <dbReference type="EMBL" id="PWT38982.1"/>
    </source>
</evidence>
<keyword evidence="1" id="KW-0472">Membrane</keyword>
<sequence length="268" mass="29873">MKKYWKWLVLILVIIAVIVAGMIFYRRDSNGKPFKASLNHSKVMMTPDWYAKVTLTANKGTTYEVKNSKNKVIQGKSETKNGKAEIRLNDTGNYAVIAKSDNGHVSKKLPVKVSHYKATPNKWTSSVGPLRFKVTSIEYQKMKKSEANKPDNSGIDEAYKELNNHYYQVKVNYLVKNSSKKAVNPQYTIWMPEDDNGQEFSTETPSPDGGAVDTIVGTEAINPGNSRSGSVTMLSNHKFTVKHLKFSIEEVLGNEGNHIAKGGVAELK</sequence>
<evidence type="ECO:0000256" key="1">
    <source>
        <dbReference type="SAM" id="Phobius"/>
    </source>
</evidence>
<reference evidence="4 5" key="1">
    <citation type="journal article" date="2018" name="Front. Microbiol.">
        <title>Comparative Genomics of the Herbivore Gut Symbiont Lactobacillus reuteri Reveals Genetic Diversity and Lifestyle Adaptation.</title>
        <authorList>
            <person name="Zhao J."/>
        </authorList>
    </citation>
    <scope>NUCLEOTIDE SEQUENCE [LARGE SCALE GENOMIC DNA]</scope>
    <source>
        <strain evidence="3 5">LR10</strain>
        <strain evidence="4">LR9</strain>
    </source>
</reference>
<dbReference type="RefSeq" id="WP_109884778.1">
    <property type="nucleotide sequence ID" value="NZ_JAJGVU010000275.1"/>
</dbReference>
<keyword evidence="1" id="KW-0812">Transmembrane</keyword>
<dbReference type="AlphaFoldDB" id="A0A855XTZ6"/>
<dbReference type="EMBL" id="QGHT01000117">
    <property type="protein sequence ID" value="PWT38982.1"/>
    <property type="molecule type" value="Genomic_DNA"/>
</dbReference>
<keyword evidence="1" id="KW-1133">Transmembrane helix</keyword>
<dbReference type="Proteomes" id="UP000245980">
    <property type="component" value="Unassembled WGS sequence"/>
</dbReference>
<gene>
    <name evidence="3" type="ORF">DKZ22_11995</name>
    <name evidence="2" type="ORF">DKZ35_10750</name>
</gene>
<reference evidence="3" key="2">
    <citation type="submission" date="2018-05" db="EMBL/GenBank/DDBJ databases">
        <authorList>
            <person name="Peng X.Y."/>
            <person name="Xu Y.F."/>
            <person name="Luo D."/>
            <person name="Yu J."/>
            <person name="Gu J.Y."/>
        </authorList>
    </citation>
    <scope>NUCLEOTIDE SEQUENCE</scope>
    <source>
        <strain evidence="3">LR10</strain>
        <strain evidence="2">LR9</strain>
    </source>
</reference>
<evidence type="ECO:0000313" key="2">
    <source>
        <dbReference type="EMBL" id="PWT36365.1"/>
    </source>
</evidence>
<dbReference type="Proteomes" id="UP000245735">
    <property type="component" value="Unassembled WGS sequence"/>
</dbReference>
<protein>
    <submittedName>
        <fullName evidence="3">Uncharacterized protein</fullName>
    </submittedName>
</protein>
<feature type="transmembrane region" description="Helical" evidence="1">
    <location>
        <begin position="7"/>
        <end position="25"/>
    </location>
</feature>
<dbReference type="EMBL" id="QGHV01000101">
    <property type="protein sequence ID" value="PWT36365.1"/>
    <property type="molecule type" value="Genomic_DNA"/>
</dbReference>
<organism evidence="3 5">
    <name type="scientific">Limosilactobacillus reuteri</name>
    <name type="common">Lactobacillus reuteri</name>
    <dbReference type="NCBI Taxonomy" id="1598"/>
    <lineage>
        <taxon>Bacteria</taxon>
        <taxon>Bacillati</taxon>
        <taxon>Bacillota</taxon>
        <taxon>Bacilli</taxon>
        <taxon>Lactobacillales</taxon>
        <taxon>Lactobacillaceae</taxon>
        <taxon>Limosilactobacillus</taxon>
    </lineage>
</organism>
<evidence type="ECO:0000313" key="5">
    <source>
        <dbReference type="Proteomes" id="UP000245980"/>
    </source>
</evidence>